<accession>A0ABZ3GAH8</accession>
<dbReference type="Proteomes" id="UP001446337">
    <property type="component" value="Chromosome"/>
</dbReference>
<evidence type="ECO:0000313" key="1">
    <source>
        <dbReference type="EMBL" id="XAN17620.1"/>
    </source>
</evidence>
<reference evidence="1 2" key="1">
    <citation type="submission" date="2024-05" db="EMBL/GenBank/DDBJ databases">
        <title>Achromobacter denitrificans. BP1, complete genome.</title>
        <authorList>
            <person name="Zhang B."/>
        </authorList>
    </citation>
    <scope>NUCLEOTIDE SEQUENCE [LARGE SCALE GENOMIC DNA]</scope>
    <source>
        <strain evidence="1 2">BP1</strain>
    </source>
</reference>
<organism evidence="1 2">
    <name type="scientific">Achromobacter denitrificans</name>
    <name type="common">Alcaligenes denitrificans</name>
    <dbReference type="NCBI Taxonomy" id="32002"/>
    <lineage>
        <taxon>Bacteria</taxon>
        <taxon>Pseudomonadati</taxon>
        <taxon>Pseudomonadota</taxon>
        <taxon>Betaproteobacteria</taxon>
        <taxon>Burkholderiales</taxon>
        <taxon>Alcaligenaceae</taxon>
        <taxon>Achromobacter</taxon>
    </lineage>
</organism>
<evidence type="ECO:0000313" key="2">
    <source>
        <dbReference type="Proteomes" id="UP001446337"/>
    </source>
</evidence>
<dbReference type="EMBL" id="CP154792">
    <property type="protein sequence ID" value="XAN17620.1"/>
    <property type="molecule type" value="Genomic_DNA"/>
</dbReference>
<proteinExistence type="predicted"/>
<sequence>MSVPVAFQGEVMLAGWSQTHNGGAKVTFWLSDEDDLDAFKAMTVAKGKTAGQRLALVAVEIGDDEQPVIQQPEAPKGGELAKLAGMFCQSVHFWEFCRCDDADEARDWILRVCGIQSRRDLDHNPTAAQIFHDRVRKPYLESRK</sequence>
<name>A0ABZ3GAH8_ACHDE</name>
<dbReference type="RefSeq" id="WP_343499227.1">
    <property type="nucleotide sequence ID" value="NZ_CP154792.1"/>
</dbReference>
<gene>
    <name evidence="1" type="ORF">AAIK43_06200</name>
</gene>
<keyword evidence="2" id="KW-1185">Reference proteome</keyword>
<protein>
    <submittedName>
        <fullName evidence="1">Uncharacterized protein</fullName>
    </submittedName>
</protein>